<keyword evidence="9" id="KW-1015">Disulfide bond</keyword>
<dbReference type="GO" id="GO:0005886">
    <property type="term" value="C:plasma membrane"/>
    <property type="evidence" value="ECO:0007669"/>
    <property type="project" value="TreeGrafter"/>
</dbReference>
<keyword evidence="7" id="KW-0529">Neurotransmitter</keyword>
<evidence type="ECO:0000256" key="15">
    <source>
        <dbReference type="ARBA" id="ARBA00035624"/>
    </source>
</evidence>
<dbReference type="PANTHER" id="PTHR11438:SF4">
    <property type="entry name" value="PROENKEPHALIN-B"/>
    <property type="match status" value="1"/>
</dbReference>
<evidence type="ECO:0000256" key="5">
    <source>
        <dbReference type="ARBA" id="ARBA00022685"/>
    </source>
</evidence>
<dbReference type="OMA" id="CANWCST"/>
<comment type="function">
    <text evidence="15">Leumorphin has a typical opioid activity and may have anti-apoptotic effect.</text>
</comment>
<evidence type="ECO:0000256" key="2">
    <source>
        <dbReference type="ARBA" id="ARBA00008543"/>
    </source>
</evidence>
<dbReference type="Proteomes" id="UP000008672">
    <property type="component" value="Unassembled WGS sequence"/>
</dbReference>
<dbReference type="HOGENOM" id="CLU_070973_1_0_1"/>
<feature type="compositionally biased region" description="Polar residues" evidence="16">
    <location>
        <begin position="39"/>
        <end position="50"/>
    </location>
</feature>
<evidence type="ECO:0000313" key="18">
    <source>
        <dbReference type="Proteomes" id="UP000008672"/>
    </source>
</evidence>
<accession>H2ZSM7</accession>
<proteinExistence type="inferred from homology"/>
<keyword evidence="8" id="KW-0555">Opioid peptide</keyword>
<dbReference type="Pfam" id="PF01160">
    <property type="entry name" value="Opiods_neuropep"/>
    <property type="match status" value="1"/>
</dbReference>
<keyword evidence="18" id="KW-1185">Reference proteome</keyword>
<dbReference type="GO" id="GO:0043679">
    <property type="term" value="C:axon terminus"/>
    <property type="evidence" value="ECO:0007669"/>
    <property type="project" value="TreeGrafter"/>
</dbReference>
<dbReference type="GO" id="GO:0007600">
    <property type="term" value="P:sensory perception"/>
    <property type="evidence" value="ECO:0007669"/>
    <property type="project" value="TreeGrafter"/>
</dbReference>
<comment type="subcellular location">
    <subcellularLocation>
        <location evidence="1">Secreted</location>
    </subcellularLocation>
</comment>
<dbReference type="STRING" id="7897.ENSLACP00000000398"/>
<evidence type="ECO:0000256" key="9">
    <source>
        <dbReference type="ARBA" id="ARBA00023157"/>
    </source>
</evidence>
<evidence type="ECO:0000313" key="17">
    <source>
        <dbReference type="Ensembl" id="ENSLACP00000000398.1"/>
    </source>
</evidence>
<dbReference type="PANTHER" id="PTHR11438">
    <property type="entry name" value="PROENKEPHALIN"/>
    <property type="match status" value="1"/>
</dbReference>
<feature type="region of interest" description="Disordered" evidence="16">
    <location>
        <begin position="160"/>
        <end position="186"/>
    </location>
</feature>
<evidence type="ECO:0000256" key="3">
    <source>
        <dbReference type="ARBA" id="ARBA00020232"/>
    </source>
</evidence>
<dbReference type="FunCoup" id="H2ZSM7">
    <property type="interactions" value="328"/>
</dbReference>
<keyword evidence="4" id="KW-0964">Secreted</keyword>
<dbReference type="GO" id="GO:0005576">
    <property type="term" value="C:extracellular region"/>
    <property type="evidence" value="ECO:0007669"/>
    <property type="project" value="UniProtKB-SubCell"/>
</dbReference>
<evidence type="ECO:0000256" key="1">
    <source>
        <dbReference type="ARBA" id="ARBA00004613"/>
    </source>
</evidence>
<evidence type="ECO:0000256" key="16">
    <source>
        <dbReference type="SAM" id="MobiDB-lite"/>
    </source>
</evidence>
<reference evidence="17" key="3">
    <citation type="submission" date="2025-09" db="UniProtKB">
        <authorList>
            <consortium name="Ensembl"/>
        </authorList>
    </citation>
    <scope>IDENTIFICATION</scope>
</reference>
<evidence type="ECO:0000256" key="4">
    <source>
        <dbReference type="ARBA" id="ARBA00022525"/>
    </source>
</evidence>
<gene>
    <name evidence="17" type="primary">PDYN</name>
</gene>
<dbReference type="GeneTree" id="ENSGT00950000183149"/>
<sequence>PVSPRVCALECVGMLSSTAEWDKCRISLQFQLSKLLSSAGDQAPSSTSEGGQVGEPVWGDQRGGLAKGYGTFLKTQNNQMFTGPVGKESNIIKGGISKKYGGFFRKIGNRAIPEETDDLQQIDGEVVNEELGYNTDHTDGATLQEEKRYGGFLRKYNPKRSFDLGDEEEEEEGDSQEPEELQKRYGGFMRRIRPKLKWNNQKRYGGFLRRHFKIMVRSDEDPQAYSDEVSSL</sequence>
<evidence type="ECO:0000256" key="8">
    <source>
        <dbReference type="ARBA" id="ARBA00022901"/>
    </source>
</evidence>
<evidence type="ECO:0000256" key="13">
    <source>
        <dbReference type="ARBA" id="ARBA00032642"/>
    </source>
</evidence>
<dbReference type="PRINTS" id="PR01030">
    <property type="entry name" value="PENKBPRCRSR"/>
</dbReference>
<dbReference type="GO" id="GO:0001515">
    <property type="term" value="F:opioid peptide activity"/>
    <property type="evidence" value="ECO:0007669"/>
    <property type="project" value="UniProtKB-KW"/>
</dbReference>
<dbReference type="GO" id="GO:0031628">
    <property type="term" value="F:opioid receptor binding"/>
    <property type="evidence" value="ECO:0007669"/>
    <property type="project" value="Ensembl"/>
</dbReference>
<dbReference type="EMBL" id="AFYH01275265">
    <property type="status" value="NOT_ANNOTATED_CDS"/>
    <property type="molecule type" value="Genomic_DNA"/>
</dbReference>
<name>H2ZSM7_LATCH</name>
<evidence type="ECO:0000256" key="7">
    <source>
        <dbReference type="ARBA" id="ARBA00022894"/>
    </source>
</evidence>
<dbReference type="GO" id="GO:0007218">
    <property type="term" value="P:neuropeptide signaling pathway"/>
    <property type="evidence" value="ECO:0007669"/>
    <property type="project" value="UniProtKB-KW"/>
</dbReference>
<evidence type="ECO:0000256" key="11">
    <source>
        <dbReference type="ARBA" id="ARBA00024913"/>
    </source>
</evidence>
<comment type="function">
    <text evidence="11">Leu-enkephalins compete with and mimic the effects of opiate drugs. They play a role in a number of physiologic functions, including pain perception and responses to stress.</text>
</comment>
<dbReference type="GO" id="GO:0043025">
    <property type="term" value="C:neuronal cell body"/>
    <property type="evidence" value="ECO:0007669"/>
    <property type="project" value="TreeGrafter"/>
</dbReference>
<evidence type="ECO:0000256" key="6">
    <source>
        <dbReference type="ARBA" id="ARBA00022729"/>
    </source>
</evidence>
<dbReference type="InParanoid" id="H2ZSM7"/>
<dbReference type="eggNOG" id="ENOG502RXT4">
    <property type="taxonomic scope" value="Eukaryota"/>
</dbReference>
<evidence type="ECO:0000256" key="14">
    <source>
        <dbReference type="ARBA" id="ARBA00035607"/>
    </source>
</evidence>
<dbReference type="InterPro" id="IPR006024">
    <property type="entry name" value="Opioid_neupept"/>
</dbReference>
<dbReference type="GO" id="GO:0030425">
    <property type="term" value="C:dendrite"/>
    <property type="evidence" value="ECO:0007669"/>
    <property type="project" value="TreeGrafter"/>
</dbReference>
<dbReference type="GO" id="GO:0007268">
    <property type="term" value="P:chemical synaptic transmission"/>
    <property type="evidence" value="ECO:0007669"/>
    <property type="project" value="UniProtKB-KW"/>
</dbReference>
<dbReference type="Ensembl" id="ENSLACT00000000400.1">
    <property type="protein sequence ID" value="ENSLACP00000000398.1"/>
    <property type="gene ID" value="ENSLACG00000000358.1"/>
</dbReference>
<feature type="compositionally biased region" description="Acidic residues" evidence="16">
    <location>
        <begin position="164"/>
        <end position="179"/>
    </location>
</feature>
<dbReference type="AlphaFoldDB" id="H2ZSM7"/>
<feature type="region of interest" description="Disordered" evidence="16">
    <location>
        <begin position="39"/>
        <end position="58"/>
    </location>
</feature>
<dbReference type="InterPro" id="IPR000750">
    <property type="entry name" value="Proenkphlin_B"/>
</dbReference>
<keyword evidence="10" id="KW-0257">Endorphin</keyword>
<organism evidence="17 18">
    <name type="scientific">Latimeria chalumnae</name>
    <name type="common">Coelacanth</name>
    <dbReference type="NCBI Taxonomy" id="7897"/>
    <lineage>
        <taxon>Eukaryota</taxon>
        <taxon>Metazoa</taxon>
        <taxon>Chordata</taxon>
        <taxon>Craniata</taxon>
        <taxon>Vertebrata</taxon>
        <taxon>Euteleostomi</taxon>
        <taxon>Coelacanthiformes</taxon>
        <taxon>Coelacanthidae</taxon>
        <taxon>Latimeria</taxon>
    </lineage>
</organism>
<keyword evidence="5" id="KW-0165">Cleavage on pair of basic residues</keyword>
<comment type="similarity">
    <text evidence="2">Belongs to the opioid neuropeptide precursor family.</text>
</comment>
<reference evidence="18" key="1">
    <citation type="submission" date="2011-08" db="EMBL/GenBank/DDBJ databases">
        <title>The draft genome of Latimeria chalumnae.</title>
        <authorList>
            <person name="Di Palma F."/>
            <person name="Alfoldi J."/>
            <person name="Johnson J."/>
            <person name="Berlin A."/>
            <person name="Gnerre S."/>
            <person name="Jaffe D."/>
            <person name="MacCallum I."/>
            <person name="Young S."/>
            <person name="Walker B.J."/>
            <person name="Lander E."/>
            <person name="Lindblad-Toh K."/>
        </authorList>
    </citation>
    <scope>NUCLEOTIDE SEQUENCE [LARGE SCALE GENOMIC DNA]</scope>
    <source>
        <strain evidence="18">Wild caught</strain>
    </source>
</reference>
<comment type="function">
    <text evidence="14">Dynorphin peptides differentially regulate the kappa opioid receptor. Dynorphin A(1-13) has a typical opioid activity, it is 700 times more potent than Leu-enkephalin.</text>
</comment>
<keyword evidence="6" id="KW-0732">Signal</keyword>
<protein>
    <recommendedName>
        <fullName evidence="3">Proenkephalin-B</fullName>
    </recommendedName>
    <alternativeName>
        <fullName evidence="13">Beta-neoendorphin-dynorphin</fullName>
    </alternativeName>
    <alternativeName>
        <fullName evidence="12">Preprodynorphin</fullName>
    </alternativeName>
</protein>
<evidence type="ECO:0000256" key="10">
    <source>
        <dbReference type="ARBA" id="ARBA00023205"/>
    </source>
</evidence>
<reference evidence="17" key="2">
    <citation type="submission" date="2025-08" db="UniProtKB">
        <authorList>
            <consortium name="Ensembl"/>
        </authorList>
    </citation>
    <scope>IDENTIFICATION</scope>
</reference>
<evidence type="ECO:0000256" key="12">
    <source>
        <dbReference type="ARBA" id="ARBA00032080"/>
    </source>
</evidence>